<organism evidence="1 2">
    <name type="scientific">Zoogloea dura</name>
    <dbReference type="NCBI Taxonomy" id="2728840"/>
    <lineage>
        <taxon>Bacteria</taxon>
        <taxon>Pseudomonadati</taxon>
        <taxon>Pseudomonadota</taxon>
        <taxon>Betaproteobacteria</taxon>
        <taxon>Rhodocyclales</taxon>
        <taxon>Zoogloeaceae</taxon>
        <taxon>Zoogloea</taxon>
    </lineage>
</organism>
<dbReference type="RefSeq" id="WP_169146016.1">
    <property type="nucleotide sequence ID" value="NZ_JABBGA010000008.1"/>
</dbReference>
<comment type="caution">
    <text evidence="1">The sequence shown here is derived from an EMBL/GenBank/DDBJ whole genome shotgun (WGS) entry which is preliminary data.</text>
</comment>
<evidence type="ECO:0008006" key="3">
    <source>
        <dbReference type="Google" id="ProtNLM"/>
    </source>
</evidence>
<evidence type="ECO:0000313" key="1">
    <source>
        <dbReference type="EMBL" id="NML26483.1"/>
    </source>
</evidence>
<accession>A0A848G7U6</accession>
<dbReference type="EMBL" id="JABBGA010000008">
    <property type="protein sequence ID" value="NML26483.1"/>
    <property type="molecule type" value="Genomic_DNA"/>
</dbReference>
<gene>
    <name evidence="1" type="ORF">HHL15_12070</name>
</gene>
<proteinExistence type="predicted"/>
<dbReference type="AlphaFoldDB" id="A0A848G7U6"/>
<dbReference type="Proteomes" id="UP000580043">
    <property type="component" value="Unassembled WGS sequence"/>
</dbReference>
<evidence type="ECO:0000313" key="2">
    <source>
        <dbReference type="Proteomes" id="UP000580043"/>
    </source>
</evidence>
<protein>
    <recommendedName>
        <fullName evidence="3">OmpA family protein</fullName>
    </recommendedName>
</protein>
<keyword evidence="2" id="KW-1185">Reference proteome</keyword>
<reference evidence="1 2" key="1">
    <citation type="submission" date="2020-04" db="EMBL/GenBank/DDBJ databases">
        <title>Zoogloea sp. G-4-1-14 isolated from soil.</title>
        <authorList>
            <person name="Dahal R.H."/>
        </authorList>
    </citation>
    <scope>NUCLEOTIDE SEQUENCE [LARGE SCALE GENOMIC DNA]</scope>
    <source>
        <strain evidence="1 2">G-4-1-14</strain>
    </source>
</reference>
<sequence length="174" mass="19062">MARKGEMQRQGWTFRLGWGLLLALAVQALAASDLWPERSRAVLVLAGEFQVPVEQAEGERALTLALDPQEVFDARGETIRPAWLGFLRGLASQFQPGSGFRLVITGYGDRPAKGYNPVLLGKRVRALQTFLAENGLAMTWSRAEVREGDAYEGPAEMLDEACCGKVITLKLVVS</sequence>
<name>A0A848G7U6_9RHOO</name>